<dbReference type="OrthoDB" id="7356823at2"/>
<dbReference type="Proteomes" id="UP000199691">
    <property type="component" value="Unassembled WGS sequence"/>
</dbReference>
<keyword evidence="4" id="KW-1185">Reference proteome</keyword>
<dbReference type="SMART" id="SM00054">
    <property type="entry name" value="EFh"/>
    <property type="match status" value="4"/>
</dbReference>
<dbReference type="AlphaFoldDB" id="A0A1H0SEG1"/>
<feature type="domain" description="EF-hand" evidence="2">
    <location>
        <begin position="68"/>
        <end position="90"/>
    </location>
</feature>
<dbReference type="RefSeq" id="WP_090099266.1">
    <property type="nucleotide sequence ID" value="NZ_FNIX01000008.1"/>
</dbReference>
<proteinExistence type="predicted"/>
<dbReference type="GO" id="GO:0051480">
    <property type="term" value="P:regulation of cytosolic calcium ion concentration"/>
    <property type="evidence" value="ECO:0007669"/>
    <property type="project" value="TreeGrafter"/>
</dbReference>
<dbReference type="InterPro" id="IPR011992">
    <property type="entry name" value="EF-hand-dom_pair"/>
</dbReference>
<feature type="domain" description="EF-hand" evidence="2">
    <location>
        <begin position="4"/>
        <end position="39"/>
    </location>
</feature>
<dbReference type="SUPFAM" id="SSF47473">
    <property type="entry name" value="EF-hand"/>
    <property type="match status" value="1"/>
</dbReference>
<dbReference type="PANTHER" id="PTHR19972">
    <property type="entry name" value="CALBINDIN"/>
    <property type="match status" value="1"/>
</dbReference>
<gene>
    <name evidence="3" type="ORF">SAMN05421507_10827</name>
</gene>
<organism evidence="3 4">
    <name type="scientific">Lentzea jiangxiensis</name>
    <dbReference type="NCBI Taxonomy" id="641025"/>
    <lineage>
        <taxon>Bacteria</taxon>
        <taxon>Bacillati</taxon>
        <taxon>Actinomycetota</taxon>
        <taxon>Actinomycetes</taxon>
        <taxon>Pseudonocardiales</taxon>
        <taxon>Pseudonocardiaceae</taxon>
        <taxon>Lentzea</taxon>
    </lineage>
</organism>
<dbReference type="EMBL" id="FNIX01000008">
    <property type="protein sequence ID" value="SDP40100.1"/>
    <property type="molecule type" value="Genomic_DNA"/>
</dbReference>
<dbReference type="GO" id="GO:0005509">
    <property type="term" value="F:calcium ion binding"/>
    <property type="evidence" value="ECO:0007669"/>
    <property type="project" value="InterPro"/>
</dbReference>
<dbReference type="GO" id="GO:0005829">
    <property type="term" value="C:cytosol"/>
    <property type="evidence" value="ECO:0007669"/>
    <property type="project" value="TreeGrafter"/>
</dbReference>
<dbReference type="PROSITE" id="PS00018">
    <property type="entry name" value="EF_HAND_1"/>
    <property type="match status" value="3"/>
</dbReference>
<dbReference type="PANTHER" id="PTHR19972:SF10">
    <property type="entry name" value="CALBINDIN-32"/>
    <property type="match status" value="1"/>
</dbReference>
<dbReference type="InterPro" id="IPR051001">
    <property type="entry name" value="Calbindin_Ca-bind"/>
</dbReference>
<dbReference type="InterPro" id="IPR002048">
    <property type="entry name" value="EF_hand_dom"/>
</dbReference>
<dbReference type="PROSITE" id="PS50222">
    <property type="entry name" value="EF_HAND_2"/>
    <property type="match status" value="3"/>
</dbReference>
<name>A0A1H0SEG1_9PSEU</name>
<evidence type="ECO:0000256" key="1">
    <source>
        <dbReference type="ARBA" id="ARBA00022837"/>
    </source>
</evidence>
<evidence type="ECO:0000313" key="3">
    <source>
        <dbReference type="EMBL" id="SDP40100.1"/>
    </source>
</evidence>
<evidence type="ECO:0000259" key="2">
    <source>
        <dbReference type="PROSITE" id="PS50222"/>
    </source>
</evidence>
<dbReference type="Pfam" id="PF13202">
    <property type="entry name" value="EF-hand_5"/>
    <property type="match status" value="1"/>
</dbReference>
<dbReference type="InterPro" id="IPR018247">
    <property type="entry name" value="EF_Hand_1_Ca_BS"/>
</dbReference>
<dbReference type="Pfam" id="PF13499">
    <property type="entry name" value="EF-hand_7"/>
    <property type="match status" value="1"/>
</dbReference>
<evidence type="ECO:0000313" key="4">
    <source>
        <dbReference type="Proteomes" id="UP000199691"/>
    </source>
</evidence>
<dbReference type="Gene3D" id="1.10.238.10">
    <property type="entry name" value="EF-hand"/>
    <property type="match status" value="1"/>
</dbReference>
<sequence length="184" mass="20603">MKQVLQHRIDSTFAHYDVNRNGVIELADVYALANRLLQAFGEPASSERGRELVEAYDRFWEMLAGHCDTDRDGKIGPEEYRDAMNEAFVEGGPINMDFLEVVRSLLDLVDTNGDGRVNAGEFEVLLRARGLSSHECRIAFTHLDTDGDGAISVGEYITAVRDYYTNPAEDTPGSWLYPKALQRA</sequence>
<feature type="domain" description="EF-hand" evidence="2">
    <location>
        <begin position="131"/>
        <end position="166"/>
    </location>
</feature>
<keyword evidence="1" id="KW-0106">Calcium</keyword>
<reference evidence="4" key="1">
    <citation type="submission" date="2016-10" db="EMBL/GenBank/DDBJ databases">
        <authorList>
            <person name="Varghese N."/>
            <person name="Submissions S."/>
        </authorList>
    </citation>
    <scope>NUCLEOTIDE SEQUENCE [LARGE SCALE GENOMIC DNA]</scope>
    <source>
        <strain evidence="4">CGMCC 4.6609</strain>
    </source>
</reference>
<dbReference type="STRING" id="641025.SAMN05421507_10827"/>
<accession>A0A1H0SEG1</accession>
<protein>
    <submittedName>
        <fullName evidence="3">Ca2+-binding protein, EF-hand superfamily</fullName>
    </submittedName>
</protein>